<accession>A0A7S4KG11</accession>
<dbReference type="SUPFAM" id="SSF52540">
    <property type="entry name" value="P-loop containing nucleoside triphosphate hydrolases"/>
    <property type="match status" value="1"/>
</dbReference>
<evidence type="ECO:0008006" key="2">
    <source>
        <dbReference type="Google" id="ProtNLM"/>
    </source>
</evidence>
<sequence>MAPYLWVWKLMNCTIGRIVSKEWVEQKFEGIIPEATKQKHEFAIFGIETYEIHFIMMLHLRGFSMGLGPYTHASESSFGSIPTMEYNWNVNFPRYVDDMARKHMIFHGNENGAKRLFIKGHFLGGAEALRKKYPDADFFTVIRPPHQVVQSFINFIQCMELDGMVGKMPWKNNIIYLTLDQVRYFKEEKEWYEKEDGANKLVVRFSDYVKDLEGTMKVIYKHVMNGREVPDYIPKEHPPRDRKNYLVNRSLEVMGVSEKGLREELPEYYAWVENKQ</sequence>
<evidence type="ECO:0000313" key="1">
    <source>
        <dbReference type="EMBL" id="CAE2293845.1"/>
    </source>
</evidence>
<reference evidence="1" key="1">
    <citation type="submission" date="2021-01" db="EMBL/GenBank/DDBJ databases">
        <authorList>
            <person name="Corre E."/>
            <person name="Pelletier E."/>
            <person name="Niang G."/>
            <person name="Scheremetjew M."/>
            <person name="Finn R."/>
            <person name="Kale V."/>
            <person name="Holt S."/>
            <person name="Cochrane G."/>
            <person name="Meng A."/>
            <person name="Brown T."/>
            <person name="Cohen L."/>
        </authorList>
    </citation>
    <scope>NUCLEOTIDE SEQUENCE</scope>
    <source>
        <strain evidence="1">SoJaBio B1-5/56/2</strain>
    </source>
</reference>
<dbReference type="EMBL" id="HBKR01009572">
    <property type="protein sequence ID" value="CAE2293845.1"/>
    <property type="molecule type" value="Transcribed_RNA"/>
</dbReference>
<name>A0A7S4KG11_9EUKA</name>
<dbReference type="Gene3D" id="3.40.50.300">
    <property type="entry name" value="P-loop containing nucleotide triphosphate hydrolases"/>
    <property type="match status" value="1"/>
</dbReference>
<dbReference type="AlphaFoldDB" id="A0A7S4KG11"/>
<proteinExistence type="predicted"/>
<protein>
    <recommendedName>
        <fullName evidence="2">Protein-tyrosine sulfotransferase</fullName>
    </recommendedName>
</protein>
<gene>
    <name evidence="1" type="ORF">NAES01612_LOCUS6365</name>
</gene>
<dbReference type="InterPro" id="IPR027417">
    <property type="entry name" value="P-loop_NTPase"/>
</dbReference>
<organism evidence="1">
    <name type="scientific">Paramoeba aestuarina</name>
    <dbReference type="NCBI Taxonomy" id="180227"/>
    <lineage>
        <taxon>Eukaryota</taxon>
        <taxon>Amoebozoa</taxon>
        <taxon>Discosea</taxon>
        <taxon>Flabellinia</taxon>
        <taxon>Dactylopodida</taxon>
        <taxon>Paramoebidae</taxon>
        <taxon>Paramoeba</taxon>
    </lineage>
</organism>